<keyword evidence="1" id="KW-1133">Transmembrane helix</keyword>
<name>A0A1J5IXF6_9BACT</name>
<organism evidence="2 3">
    <name type="scientific">Candidatus Wirthbacteria bacterium CG2_30_54_11</name>
    <dbReference type="NCBI Taxonomy" id="1817892"/>
    <lineage>
        <taxon>Bacteria</taxon>
        <taxon>Candidatus Wirthbacteria</taxon>
    </lineage>
</organism>
<reference evidence="2 3" key="1">
    <citation type="journal article" date="2016" name="Environ. Microbiol.">
        <title>Genomic resolution of a cold subsurface aquifer community provides metabolic insights for novel microbes adapted to high CO concentrations.</title>
        <authorList>
            <person name="Probst A.J."/>
            <person name="Castelle C.J."/>
            <person name="Singh A."/>
            <person name="Brown C.T."/>
            <person name="Anantharaman K."/>
            <person name="Sharon I."/>
            <person name="Hug L.A."/>
            <person name="Burstein D."/>
            <person name="Emerson J.B."/>
            <person name="Thomas B.C."/>
            <person name="Banfield J.F."/>
        </authorList>
    </citation>
    <scope>NUCLEOTIDE SEQUENCE [LARGE SCALE GENOMIC DNA]</scope>
    <source>
        <strain evidence="2">CG2_30_54_11</strain>
    </source>
</reference>
<dbReference type="InterPro" id="IPR003832">
    <property type="entry name" value="DUF212"/>
</dbReference>
<evidence type="ECO:0000256" key="1">
    <source>
        <dbReference type="SAM" id="Phobius"/>
    </source>
</evidence>
<accession>A0A1J5IXF6</accession>
<keyword evidence="1" id="KW-0472">Membrane</keyword>
<feature type="transmembrane region" description="Helical" evidence="1">
    <location>
        <begin position="6"/>
        <end position="23"/>
    </location>
</feature>
<dbReference type="STRING" id="1817892.AUK40_04270"/>
<evidence type="ECO:0008006" key="4">
    <source>
        <dbReference type="Google" id="ProtNLM"/>
    </source>
</evidence>
<protein>
    <recommendedName>
        <fullName evidence="4">Acid phosphatase</fullName>
    </recommendedName>
</protein>
<sequence length="139" mass="15028">MYNPVLFAAVLSIAVAQIGKVLFLRFKRSKWDISLLWSASGMPSSHAAAVSSATMMTGLTEGFSSPLFALASIFSLLVIYDAMGVRRAVGDQAELLNYLMELREHTGKHSLVERVGHTPLQVIAGIVLGCLIALALFYV</sequence>
<dbReference type="PANTHER" id="PTHR31446">
    <property type="entry name" value="ACID PHOSPHATASE/VANADIUM-DEPENDENT HALOPEROXIDASE-RELATED PROTEIN"/>
    <property type="match status" value="1"/>
</dbReference>
<comment type="caution">
    <text evidence="2">The sequence shown here is derived from an EMBL/GenBank/DDBJ whole genome shotgun (WGS) entry which is preliminary data.</text>
</comment>
<keyword evidence="1" id="KW-0812">Transmembrane</keyword>
<dbReference type="Pfam" id="PF02681">
    <property type="entry name" value="DUF212"/>
    <property type="match status" value="1"/>
</dbReference>
<evidence type="ECO:0000313" key="3">
    <source>
        <dbReference type="Proteomes" id="UP000183245"/>
    </source>
</evidence>
<feature type="transmembrane region" description="Helical" evidence="1">
    <location>
        <begin position="62"/>
        <end position="80"/>
    </location>
</feature>
<proteinExistence type="predicted"/>
<gene>
    <name evidence="2" type="ORF">AUK40_04270</name>
</gene>
<dbReference type="Proteomes" id="UP000183245">
    <property type="component" value="Unassembled WGS sequence"/>
</dbReference>
<feature type="transmembrane region" description="Helical" evidence="1">
    <location>
        <begin position="118"/>
        <end position="138"/>
    </location>
</feature>
<evidence type="ECO:0000313" key="2">
    <source>
        <dbReference type="EMBL" id="OIP96958.1"/>
    </source>
</evidence>
<dbReference type="EMBL" id="MNZT01000074">
    <property type="protein sequence ID" value="OIP96958.1"/>
    <property type="molecule type" value="Genomic_DNA"/>
</dbReference>
<dbReference type="PANTHER" id="PTHR31446:SF29">
    <property type="entry name" value="ACID PHOSPHATASE_VANADIUM-DEPENDENT HALOPEROXIDASE-RELATED PROTEIN"/>
    <property type="match status" value="1"/>
</dbReference>
<dbReference type="AlphaFoldDB" id="A0A1J5IXF6"/>